<evidence type="ECO:0000313" key="2">
    <source>
        <dbReference type="EMBL" id="NVF14742.1"/>
    </source>
</evidence>
<dbReference type="Proteomes" id="UP000589984">
    <property type="component" value="Unassembled WGS sequence"/>
</dbReference>
<keyword evidence="1" id="KW-0732">Signal</keyword>
<protein>
    <recommendedName>
        <fullName evidence="4">Secreted protein</fullName>
    </recommendedName>
</protein>
<comment type="caution">
    <text evidence="2">The sequence shown here is derived from an EMBL/GenBank/DDBJ whole genome shotgun (WGS) entry which is preliminary data.</text>
</comment>
<dbReference type="EMBL" id="JABWCV010000011">
    <property type="protein sequence ID" value="NVF14742.1"/>
    <property type="molecule type" value="Genomic_DNA"/>
</dbReference>
<reference evidence="2 3" key="1">
    <citation type="submission" date="2020-06" db="EMBL/GenBank/DDBJ databases">
        <title>Halomonas sp. QX-1 draft genome sequence.</title>
        <authorList>
            <person name="Qiu X."/>
        </authorList>
    </citation>
    <scope>NUCLEOTIDE SEQUENCE [LARGE SCALE GENOMIC DNA]</scope>
    <source>
        <strain evidence="2 3">QX-1</strain>
    </source>
</reference>
<evidence type="ECO:0000256" key="1">
    <source>
        <dbReference type="SAM" id="SignalP"/>
    </source>
</evidence>
<accession>A0A7Y6V9B2</accession>
<feature type="chain" id="PRO_5031030486" description="Secreted protein" evidence="1">
    <location>
        <begin position="21"/>
        <end position="189"/>
    </location>
</feature>
<organism evidence="2 3">
    <name type="scientific">Vreelandella maris</name>
    <dbReference type="NCBI Taxonomy" id="2729617"/>
    <lineage>
        <taxon>Bacteria</taxon>
        <taxon>Pseudomonadati</taxon>
        <taxon>Pseudomonadota</taxon>
        <taxon>Gammaproteobacteria</taxon>
        <taxon>Oceanospirillales</taxon>
        <taxon>Halomonadaceae</taxon>
        <taxon>Vreelandella</taxon>
    </lineage>
</organism>
<sequence length="189" mass="20627">MWKKIVVAAMAWYLPTLAVAVEPTPGTNAEQGSEHDLPPNSETAAQIKGLLDGELREWFILSHGYDSNASFIESGDDHITIDITGFVDDEAWETQEALSISLTINEGELISAVVLHPLGDSTSPPLYTSEGGDVEVTLTHYERASQRVHVAGKIQGVLALQIQLDEPPSQEETIEIDVAFDVEAQKIEF</sequence>
<feature type="signal peptide" evidence="1">
    <location>
        <begin position="1"/>
        <end position="20"/>
    </location>
</feature>
<dbReference type="AlphaFoldDB" id="A0A7Y6V9B2"/>
<dbReference type="RefSeq" id="WP_176303650.1">
    <property type="nucleotide sequence ID" value="NZ_JABWCV010000011.1"/>
</dbReference>
<name>A0A7Y6V9B2_9GAMM</name>
<keyword evidence="3" id="KW-1185">Reference proteome</keyword>
<gene>
    <name evidence="2" type="ORF">HUO07_11250</name>
</gene>
<evidence type="ECO:0008006" key="4">
    <source>
        <dbReference type="Google" id="ProtNLM"/>
    </source>
</evidence>
<proteinExistence type="predicted"/>
<evidence type="ECO:0000313" key="3">
    <source>
        <dbReference type="Proteomes" id="UP000589984"/>
    </source>
</evidence>